<keyword evidence="2" id="KW-0812">Transmembrane</keyword>
<evidence type="ECO:0000256" key="2">
    <source>
        <dbReference type="SAM" id="Phobius"/>
    </source>
</evidence>
<dbReference type="EMBL" id="JAAOIV010000007">
    <property type="protein sequence ID" value="NHN56256.1"/>
    <property type="molecule type" value="Genomic_DNA"/>
</dbReference>
<accession>A0A967AZZ9</accession>
<comment type="caution">
    <text evidence="3">The sequence shown here is derived from an EMBL/GenBank/DDBJ whole genome shotgun (WGS) entry which is preliminary data.</text>
</comment>
<name>A0A967AZZ9_9MICO</name>
<feature type="region of interest" description="Disordered" evidence="1">
    <location>
        <begin position="46"/>
        <end position="73"/>
    </location>
</feature>
<protein>
    <recommendedName>
        <fullName evidence="5">LapA family protein</fullName>
    </recommendedName>
</protein>
<dbReference type="AlphaFoldDB" id="A0A967AZZ9"/>
<keyword evidence="2" id="KW-1133">Transmembrane helix</keyword>
<evidence type="ECO:0000256" key="1">
    <source>
        <dbReference type="SAM" id="MobiDB-lite"/>
    </source>
</evidence>
<sequence>MTWLMLQTIIWCAIGFAIGALAAWLLGVMLWPHEKDFDERGYYRPLDETDDDLDDGDGEDGPARPARAKESVA</sequence>
<organism evidence="3 4">
    <name type="scientific">Metallococcus carri</name>
    <dbReference type="NCBI Taxonomy" id="1656884"/>
    <lineage>
        <taxon>Bacteria</taxon>
        <taxon>Bacillati</taxon>
        <taxon>Actinomycetota</taxon>
        <taxon>Actinomycetes</taxon>
        <taxon>Micrococcales</taxon>
        <taxon>Dermacoccaceae</taxon>
        <taxon>Metallococcus</taxon>
    </lineage>
</organism>
<keyword evidence="2" id="KW-0472">Membrane</keyword>
<dbReference type="Proteomes" id="UP000744769">
    <property type="component" value="Unassembled WGS sequence"/>
</dbReference>
<keyword evidence="4" id="KW-1185">Reference proteome</keyword>
<gene>
    <name evidence="3" type="ORF">G9U51_10765</name>
</gene>
<feature type="transmembrane region" description="Helical" evidence="2">
    <location>
        <begin position="6"/>
        <end position="31"/>
    </location>
</feature>
<dbReference type="RefSeq" id="WP_166196844.1">
    <property type="nucleotide sequence ID" value="NZ_JAAOIV010000007.1"/>
</dbReference>
<reference evidence="3" key="1">
    <citation type="submission" date="2020-03" db="EMBL/GenBank/DDBJ databases">
        <title>Draft sequencing of Calidifontibacter sp. DB0510.</title>
        <authorList>
            <person name="Kim D.-U."/>
        </authorList>
    </citation>
    <scope>NUCLEOTIDE SEQUENCE</scope>
    <source>
        <strain evidence="3">DB0510</strain>
    </source>
</reference>
<evidence type="ECO:0008006" key="5">
    <source>
        <dbReference type="Google" id="ProtNLM"/>
    </source>
</evidence>
<proteinExistence type="predicted"/>
<evidence type="ECO:0000313" key="4">
    <source>
        <dbReference type="Proteomes" id="UP000744769"/>
    </source>
</evidence>
<evidence type="ECO:0000313" key="3">
    <source>
        <dbReference type="EMBL" id="NHN56256.1"/>
    </source>
</evidence>
<feature type="compositionally biased region" description="Acidic residues" evidence="1">
    <location>
        <begin position="48"/>
        <end position="60"/>
    </location>
</feature>